<evidence type="ECO:0000313" key="1">
    <source>
        <dbReference type="EMBL" id="HAW75038.1"/>
    </source>
</evidence>
<protein>
    <submittedName>
        <fullName evidence="1">Uncharacterized protein</fullName>
    </submittedName>
</protein>
<organism evidence="1 2">
    <name type="scientific">Alteromonas australica</name>
    <dbReference type="NCBI Taxonomy" id="589873"/>
    <lineage>
        <taxon>Bacteria</taxon>
        <taxon>Pseudomonadati</taxon>
        <taxon>Pseudomonadota</taxon>
        <taxon>Gammaproteobacteria</taxon>
        <taxon>Alteromonadales</taxon>
        <taxon>Alteromonadaceae</taxon>
        <taxon>Alteromonas/Salinimonas group</taxon>
        <taxon>Alteromonas</taxon>
    </lineage>
</organism>
<sequence>MQQSYDDLVAHLCKCRVRGRKRVEQIMAVLCAQSVNGPVFGQEGVYIASIIQSALDESEGKVQPKKKASKAEDTTNHAAAAEVLKHIQVKYEESFSARFESNYGYEVPKIRRLMDKGETAEGLKHYVDAWIKAGKNELVHGDNFTNARVWGDANVKSFIANLNRIKSLAGQPKTPEKKWVAKSEVNA</sequence>
<name>A0A350P171_9ALTE</name>
<dbReference type="AlphaFoldDB" id="A0A350P171"/>
<evidence type="ECO:0000313" key="2">
    <source>
        <dbReference type="Proteomes" id="UP000263517"/>
    </source>
</evidence>
<reference evidence="1 2" key="1">
    <citation type="journal article" date="2018" name="Nat. Biotechnol.">
        <title>A standardized bacterial taxonomy based on genome phylogeny substantially revises the tree of life.</title>
        <authorList>
            <person name="Parks D.H."/>
            <person name="Chuvochina M."/>
            <person name="Waite D.W."/>
            <person name="Rinke C."/>
            <person name="Skarshewski A."/>
            <person name="Chaumeil P.A."/>
            <person name="Hugenholtz P."/>
        </authorList>
    </citation>
    <scope>NUCLEOTIDE SEQUENCE [LARGE SCALE GENOMIC DNA]</scope>
    <source>
        <strain evidence="1">UBA11978</strain>
    </source>
</reference>
<dbReference type="EMBL" id="DNAN01000165">
    <property type="protein sequence ID" value="HAW75038.1"/>
    <property type="molecule type" value="Genomic_DNA"/>
</dbReference>
<comment type="caution">
    <text evidence="1">The sequence shown here is derived from an EMBL/GenBank/DDBJ whole genome shotgun (WGS) entry which is preliminary data.</text>
</comment>
<dbReference type="Proteomes" id="UP000263517">
    <property type="component" value="Unassembled WGS sequence"/>
</dbReference>
<accession>A0A350P171</accession>
<gene>
    <name evidence="1" type="ORF">DCW74_04790</name>
</gene>
<proteinExistence type="predicted"/>